<dbReference type="AlphaFoldDB" id="A0A8S1VTA1"/>
<evidence type="ECO:0000313" key="1">
    <source>
        <dbReference type="EMBL" id="CAD8179315.1"/>
    </source>
</evidence>
<evidence type="ECO:0000313" key="2">
    <source>
        <dbReference type="Proteomes" id="UP000689195"/>
    </source>
</evidence>
<gene>
    <name evidence="1" type="ORF">PPENT_87.1.T0710190</name>
</gene>
<dbReference type="EMBL" id="CAJJDO010000071">
    <property type="protein sequence ID" value="CAD8179315.1"/>
    <property type="molecule type" value="Genomic_DNA"/>
</dbReference>
<organism evidence="1 2">
    <name type="scientific">Paramecium pentaurelia</name>
    <dbReference type="NCBI Taxonomy" id="43138"/>
    <lineage>
        <taxon>Eukaryota</taxon>
        <taxon>Sar</taxon>
        <taxon>Alveolata</taxon>
        <taxon>Ciliophora</taxon>
        <taxon>Intramacronucleata</taxon>
        <taxon>Oligohymenophorea</taxon>
        <taxon>Peniculida</taxon>
        <taxon>Parameciidae</taxon>
        <taxon>Paramecium</taxon>
    </lineage>
</organism>
<comment type="caution">
    <text evidence="1">The sequence shown here is derived from an EMBL/GenBank/DDBJ whole genome shotgun (WGS) entry which is preliminary data.</text>
</comment>
<proteinExistence type="predicted"/>
<keyword evidence="2" id="KW-1185">Reference proteome</keyword>
<reference evidence="1" key="1">
    <citation type="submission" date="2021-01" db="EMBL/GenBank/DDBJ databases">
        <authorList>
            <consortium name="Genoscope - CEA"/>
            <person name="William W."/>
        </authorList>
    </citation>
    <scope>NUCLEOTIDE SEQUENCE</scope>
</reference>
<name>A0A8S1VTA1_9CILI</name>
<dbReference type="Proteomes" id="UP000689195">
    <property type="component" value="Unassembled WGS sequence"/>
</dbReference>
<dbReference type="OrthoDB" id="435621at2759"/>
<sequence>MSKRYSPKNSRQGPYQAKINSTSIDIEESNRYAIDQQISKDIQFDFNAVLMTDSCWPKFNIFKNIIKPLKIQNILENYEKTNQIKYKGKWYFNLGQAELIYKIQQKNTS</sequence>
<accession>A0A8S1VTA1</accession>
<protein>
    <submittedName>
        <fullName evidence="1">Uncharacterized protein</fullName>
    </submittedName>
</protein>